<comment type="caution">
    <text evidence="2">The sequence shown here is derived from an EMBL/GenBank/DDBJ whole genome shotgun (WGS) entry which is preliminary data.</text>
</comment>
<evidence type="ECO:0000259" key="1">
    <source>
        <dbReference type="Pfam" id="PF12697"/>
    </source>
</evidence>
<dbReference type="PRINTS" id="PR00412">
    <property type="entry name" value="EPOXHYDRLASE"/>
</dbReference>
<dbReference type="InterPro" id="IPR029058">
    <property type="entry name" value="AB_hydrolase_fold"/>
</dbReference>
<evidence type="ECO:0000313" key="2">
    <source>
        <dbReference type="EMBL" id="MBS2554326.1"/>
    </source>
</evidence>
<sequence length="338" mass="35187">MADQRFHTVVAFDGAELHVEEDGPADAPVTVVLAHGWTLSTRAWRAQAEALAAAGDVRVLRYDQRGHGSSTPGEAWLEGVTGAAAQRFGPGPSVDQLGRDLAAVLDHLVPAGPVVLAGHSMGGMTIMALADQRPDLFGGEVSGGKVSGGEVSGGKVSGVLLTNTSSGGLSRITLGFPELIAKPVRNSIVKTLRRIAAHPGKADAVRAKQATGSRAAVAQTRWLLFGRRAPRAVVVECNEILKTCPSVTLAGFFPALMIHDKRAALKNLAGVHVEIVAATRDRLTPLAHARRMADAIPGARLTVAPGAGHMVPMERPQVLTALLTKLIASARARSDSAA</sequence>
<dbReference type="GO" id="GO:0016787">
    <property type="term" value="F:hydrolase activity"/>
    <property type="evidence" value="ECO:0007669"/>
    <property type="project" value="UniProtKB-KW"/>
</dbReference>
<feature type="domain" description="AB hydrolase-1" evidence="1">
    <location>
        <begin position="31"/>
        <end position="319"/>
    </location>
</feature>
<proteinExistence type="predicted"/>
<dbReference type="InterPro" id="IPR050228">
    <property type="entry name" value="Carboxylesterase_BioH"/>
</dbReference>
<dbReference type="RefSeq" id="WP_212021674.1">
    <property type="nucleotide sequence ID" value="NZ_JAAFYZ010000354.1"/>
</dbReference>
<dbReference type="InterPro" id="IPR000639">
    <property type="entry name" value="Epox_hydrolase-like"/>
</dbReference>
<keyword evidence="3" id="KW-1185">Reference proteome</keyword>
<dbReference type="Gene3D" id="3.40.50.1820">
    <property type="entry name" value="alpha/beta hydrolase"/>
    <property type="match status" value="1"/>
</dbReference>
<protein>
    <submittedName>
        <fullName evidence="2">Alpha/beta hydrolase</fullName>
    </submittedName>
</protein>
<reference evidence="2 3" key="1">
    <citation type="submission" date="2020-02" db="EMBL/GenBank/DDBJ databases">
        <title>Acidophilic actinobacteria isolated from forest soil.</title>
        <authorList>
            <person name="Golinska P."/>
        </authorList>
    </citation>
    <scope>NUCLEOTIDE SEQUENCE [LARGE SCALE GENOMIC DNA]</scope>
    <source>
        <strain evidence="2 3">NL8</strain>
    </source>
</reference>
<keyword evidence="2" id="KW-0378">Hydrolase</keyword>
<dbReference type="Proteomes" id="UP000730482">
    <property type="component" value="Unassembled WGS sequence"/>
</dbReference>
<organism evidence="2 3">
    <name type="scientific">Catenulispora pinistramenti</name>
    <dbReference type="NCBI Taxonomy" id="2705254"/>
    <lineage>
        <taxon>Bacteria</taxon>
        <taxon>Bacillati</taxon>
        <taxon>Actinomycetota</taxon>
        <taxon>Actinomycetes</taxon>
        <taxon>Catenulisporales</taxon>
        <taxon>Catenulisporaceae</taxon>
        <taxon>Catenulispora</taxon>
    </lineage>
</organism>
<dbReference type="PANTHER" id="PTHR43194">
    <property type="entry name" value="HYDROLASE ALPHA/BETA FOLD FAMILY"/>
    <property type="match status" value="1"/>
</dbReference>
<accession>A0ABS5L7J9</accession>
<dbReference type="PANTHER" id="PTHR43194:SF5">
    <property type="entry name" value="PIMELOYL-[ACYL-CARRIER PROTEIN] METHYL ESTER ESTERASE"/>
    <property type="match status" value="1"/>
</dbReference>
<name>A0ABS5L7J9_9ACTN</name>
<dbReference type="EMBL" id="JAAFYZ010000354">
    <property type="protein sequence ID" value="MBS2554326.1"/>
    <property type="molecule type" value="Genomic_DNA"/>
</dbReference>
<dbReference type="SUPFAM" id="SSF53474">
    <property type="entry name" value="alpha/beta-Hydrolases"/>
    <property type="match status" value="1"/>
</dbReference>
<gene>
    <name evidence="2" type="ORF">KGQ19_46475</name>
</gene>
<dbReference type="InterPro" id="IPR000073">
    <property type="entry name" value="AB_hydrolase_1"/>
</dbReference>
<dbReference type="Pfam" id="PF12697">
    <property type="entry name" value="Abhydrolase_6"/>
    <property type="match status" value="1"/>
</dbReference>
<evidence type="ECO:0000313" key="3">
    <source>
        <dbReference type="Proteomes" id="UP000730482"/>
    </source>
</evidence>